<keyword evidence="2" id="KW-1185">Reference proteome</keyword>
<organism evidence="1 2">
    <name type="scientific">Ancylostoma ceylanicum</name>
    <dbReference type="NCBI Taxonomy" id="53326"/>
    <lineage>
        <taxon>Eukaryota</taxon>
        <taxon>Metazoa</taxon>
        <taxon>Ecdysozoa</taxon>
        <taxon>Nematoda</taxon>
        <taxon>Chromadorea</taxon>
        <taxon>Rhabditida</taxon>
        <taxon>Rhabditina</taxon>
        <taxon>Rhabditomorpha</taxon>
        <taxon>Strongyloidea</taxon>
        <taxon>Ancylostomatidae</taxon>
        <taxon>Ancylostomatinae</taxon>
        <taxon>Ancylostoma</taxon>
    </lineage>
</organism>
<dbReference type="AlphaFoldDB" id="A0A016T495"/>
<evidence type="ECO:0000313" key="1">
    <source>
        <dbReference type="EMBL" id="EYB97497.1"/>
    </source>
</evidence>
<comment type="caution">
    <text evidence="1">The sequence shown here is derived from an EMBL/GenBank/DDBJ whole genome shotgun (WGS) entry which is preliminary data.</text>
</comment>
<dbReference type="EMBL" id="JARK01001476">
    <property type="protein sequence ID" value="EYB97497.1"/>
    <property type="molecule type" value="Genomic_DNA"/>
</dbReference>
<evidence type="ECO:0000313" key="2">
    <source>
        <dbReference type="Proteomes" id="UP000024635"/>
    </source>
</evidence>
<accession>A0A016T495</accession>
<reference evidence="2" key="1">
    <citation type="journal article" date="2015" name="Nat. Genet.">
        <title>The genome and transcriptome of the zoonotic hookworm Ancylostoma ceylanicum identify infection-specific gene families.</title>
        <authorList>
            <person name="Schwarz E.M."/>
            <person name="Hu Y."/>
            <person name="Antoshechkin I."/>
            <person name="Miller M.M."/>
            <person name="Sternberg P.W."/>
            <person name="Aroian R.V."/>
        </authorList>
    </citation>
    <scope>NUCLEOTIDE SEQUENCE</scope>
    <source>
        <strain evidence="2">HY135</strain>
    </source>
</reference>
<proteinExistence type="predicted"/>
<name>A0A016T495_9BILA</name>
<gene>
    <name evidence="1" type="primary">Acey_s0140.g2178</name>
    <name evidence="1" type="ORF">Y032_0140g2178</name>
</gene>
<protein>
    <submittedName>
        <fullName evidence="1">Uncharacterized protein</fullName>
    </submittedName>
</protein>
<dbReference type="Proteomes" id="UP000024635">
    <property type="component" value="Unassembled WGS sequence"/>
</dbReference>
<sequence>MQVIIGSKKEFTAKKKLTEGDSELSQVGQRLIAFLAWRLFAKETLLNTCEICTATSTLTRLLIAFLPAIRREMD</sequence>